<dbReference type="Proteomes" id="UP001447006">
    <property type="component" value="Segment"/>
</dbReference>
<proteinExistence type="predicted"/>
<sequence>MSNEFEAVAMGLPFDWDAKTRIMTHTDSYATVYPQFYEFADQQFDSQFWTNTEMKVELDRMQLLFDLTPAQLHAVKFVLQLFLKYELIVGEEFWNGLFIKVFPTPEAKAMAAAFAAFELQVHARFYNQLNVQLGLDKDEHYRAYAANPELAARVEWLEGILSGEDKLLSVIVFSMTESALLFASFAILKSFQSNGFNKIPVTVRGTNQSAIDEDLHGFAAAWAVNQHYKELGRPLREDTRRVKIIYQAIKHAYEHECLIIDMAFLEDTLNGMTKDDFKDYVKVRFNVFATRLGLDEPFPGVTSPITKWFELGTDSYKMVDFFTPGMGMEYESSWDEAGFVRGYINIDEKRGR</sequence>
<dbReference type="InterPro" id="IPR012348">
    <property type="entry name" value="RNR-like"/>
</dbReference>
<evidence type="ECO:0000313" key="2">
    <source>
        <dbReference type="EMBL" id="WYN05015.1"/>
    </source>
</evidence>
<name>A0AAX4MW68_9CAUD</name>
<organism evidence="2 3">
    <name type="scientific">Pseudomonas phage UNO-G1W1</name>
    <dbReference type="NCBI Taxonomy" id="3136609"/>
    <lineage>
        <taxon>Viruses</taxon>
        <taxon>Duplodnaviria</taxon>
        <taxon>Heunggongvirae</taxon>
        <taxon>Uroviricota</taxon>
        <taxon>Caudoviricetes</taxon>
        <taxon>Vandenendeviridae</taxon>
        <taxon>Gorskivirinae</taxon>
        <taxon>Omahavirus</taxon>
        <taxon>Omahavirus UNOG1W1</taxon>
    </lineage>
</organism>
<dbReference type="InterPro" id="IPR000358">
    <property type="entry name" value="RNR_small_fam"/>
</dbReference>
<evidence type="ECO:0000313" key="3">
    <source>
        <dbReference type="Proteomes" id="UP001447006"/>
    </source>
</evidence>
<accession>A0AAX4MW68</accession>
<dbReference type="Gene3D" id="1.10.620.20">
    <property type="entry name" value="Ribonucleotide Reductase, subunit A"/>
    <property type="match status" value="1"/>
</dbReference>
<reference evidence="2 3" key="1">
    <citation type="submission" date="2024-03" db="EMBL/GenBank/DDBJ databases">
        <title>Complete Genome Sequence of a Pseudomonas fluorescens Bacteriophage UNO-G1W1 isolated from freshwater ice in Nebraska.</title>
        <authorList>
            <person name="Neville A.J."/>
            <person name="Schulze T.T."/>
            <person name="Davis P.H."/>
        </authorList>
    </citation>
    <scope>NUCLEOTIDE SEQUENCE [LARGE SCALE GENOMIC DNA]</scope>
</reference>
<protein>
    <recommendedName>
        <fullName evidence="1">ribonucleoside-diphosphate reductase</fullName>
        <ecNumber evidence="1">1.17.4.1</ecNumber>
    </recommendedName>
</protein>
<dbReference type="GO" id="GO:0004748">
    <property type="term" value="F:ribonucleoside-diphosphate reductase activity, thioredoxin disulfide as acceptor"/>
    <property type="evidence" value="ECO:0007669"/>
    <property type="project" value="UniProtKB-EC"/>
</dbReference>
<dbReference type="EC" id="1.17.4.1" evidence="1"/>
<dbReference type="InterPro" id="IPR009078">
    <property type="entry name" value="Ferritin-like_SF"/>
</dbReference>
<gene>
    <name evidence="2" type="ORF">ISREJYDI_CDS0049</name>
</gene>
<evidence type="ECO:0000256" key="1">
    <source>
        <dbReference type="ARBA" id="ARBA00012274"/>
    </source>
</evidence>
<dbReference type="SUPFAM" id="SSF47240">
    <property type="entry name" value="Ferritin-like"/>
    <property type="match status" value="1"/>
</dbReference>
<dbReference type="PANTHER" id="PTHR23409:SF18">
    <property type="entry name" value="RIBONUCLEOSIDE-DIPHOSPHATE REDUCTASE SUBUNIT M2"/>
    <property type="match status" value="1"/>
</dbReference>
<keyword evidence="3" id="KW-1185">Reference proteome</keyword>
<dbReference type="EMBL" id="PP551948">
    <property type="protein sequence ID" value="WYN05015.1"/>
    <property type="molecule type" value="Genomic_DNA"/>
</dbReference>
<dbReference type="Pfam" id="PF00268">
    <property type="entry name" value="Ribonuc_red_sm"/>
    <property type="match status" value="1"/>
</dbReference>
<dbReference type="GO" id="GO:0009263">
    <property type="term" value="P:deoxyribonucleotide biosynthetic process"/>
    <property type="evidence" value="ECO:0007669"/>
    <property type="project" value="InterPro"/>
</dbReference>
<dbReference type="PANTHER" id="PTHR23409">
    <property type="entry name" value="RIBONUCLEOSIDE-DIPHOSPHATE REDUCTASE SMALL CHAIN"/>
    <property type="match status" value="1"/>
</dbReference>